<organism evidence="1 2">
    <name type="scientific">Paratissierella segnis</name>
    <dbReference type="NCBI Taxonomy" id="2763679"/>
    <lineage>
        <taxon>Bacteria</taxon>
        <taxon>Bacillati</taxon>
        <taxon>Bacillota</taxon>
        <taxon>Tissierellia</taxon>
        <taxon>Tissierellales</taxon>
        <taxon>Tissierellaceae</taxon>
        <taxon>Paratissierella</taxon>
    </lineage>
</organism>
<accession>A0A926IG93</accession>
<reference evidence="1" key="1">
    <citation type="submission" date="2020-08" db="EMBL/GenBank/DDBJ databases">
        <title>Genome public.</title>
        <authorList>
            <person name="Liu C."/>
            <person name="Sun Q."/>
        </authorList>
    </citation>
    <scope>NUCLEOTIDE SEQUENCE</scope>
    <source>
        <strain evidence="1">BX21</strain>
    </source>
</reference>
<sequence length="56" mass="6675">MENKRDKIEKLINNKIASTLDKLENVECLDYFDIEIKVHQYNVDVRCTIKDKGRAY</sequence>
<dbReference type="Proteomes" id="UP000601171">
    <property type="component" value="Unassembled WGS sequence"/>
</dbReference>
<comment type="caution">
    <text evidence="1">The sequence shown here is derived from an EMBL/GenBank/DDBJ whole genome shotgun (WGS) entry which is preliminary data.</text>
</comment>
<proteinExistence type="predicted"/>
<dbReference type="RefSeq" id="WP_262430814.1">
    <property type="nucleotide sequence ID" value="NZ_JACRTG010000034.1"/>
</dbReference>
<evidence type="ECO:0000313" key="2">
    <source>
        <dbReference type="Proteomes" id="UP000601171"/>
    </source>
</evidence>
<keyword evidence="2" id="KW-1185">Reference proteome</keyword>
<dbReference type="EMBL" id="JACRTG010000034">
    <property type="protein sequence ID" value="MBC8589347.1"/>
    <property type="molecule type" value="Genomic_DNA"/>
</dbReference>
<gene>
    <name evidence="1" type="ORF">H8707_14100</name>
</gene>
<dbReference type="AlphaFoldDB" id="A0A926IG93"/>
<name>A0A926IG93_9FIRM</name>
<protein>
    <submittedName>
        <fullName evidence="1">Uncharacterized protein</fullName>
    </submittedName>
</protein>
<evidence type="ECO:0000313" key="1">
    <source>
        <dbReference type="EMBL" id="MBC8589347.1"/>
    </source>
</evidence>